<dbReference type="GO" id="GO:0003677">
    <property type="term" value="F:DNA binding"/>
    <property type="evidence" value="ECO:0007669"/>
    <property type="project" value="UniProtKB-UniRule"/>
</dbReference>
<protein>
    <submittedName>
        <fullName evidence="3">Putative class I DNA binding protein</fullName>
    </submittedName>
</protein>
<keyword evidence="4" id="KW-1185">Reference proteome</keyword>
<evidence type="ECO:0000259" key="2">
    <source>
        <dbReference type="PROSITE" id="PS50118"/>
    </source>
</evidence>
<proteinExistence type="predicted"/>
<gene>
    <name evidence="3" type="ORF">AaV_302</name>
</gene>
<dbReference type="Gene3D" id="1.10.30.10">
    <property type="entry name" value="High mobility group box domain"/>
    <property type="match status" value="1"/>
</dbReference>
<dbReference type="PROSITE" id="PS50118">
    <property type="entry name" value="HMG_BOX_2"/>
    <property type="match status" value="1"/>
</dbReference>
<organism evidence="3 4">
    <name type="scientific">Aureococcus anophagefferens virus</name>
    <dbReference type="NCBI Taxonomy" id="1474867"/>
    <lineage>
        <taxon>Viruses</taxon>
        <taxon>Varidnaviria</taxon>
        <taxon>Bamfordvirae</taxon>
        <taxon>Nucleocytoviricota</taxon>
        <taxon>Megaviricetes</taxon>
        <taxon>Imitervirales</taxon>
        <taxon>Schizomimiviridae</taxon>
        <taxon>Kratosvirus</taxon>
        <taxon>Kratosvirus quantuckense</taxon>
    </lineage>
</organism>
<dbReference type="InterPro" id="IPR036910">
    <property type="entry name" value="HMG_box_dom_sf"/>
</dbReference>
<dbReference type="EMBL" id="KJ645900">
    <property type="protein sequence ID" value="AII17112.1"/>
    <property type="molecule type" value="Genomic_DNA"/>
</dbReference>
<feature type="domain" description="HMG box" evidence="2">
    <location>
        <begin position="63"/>
        <end position="133"/>
    </location>
</feature>
<evidence type="ECO:0000313" key="4">
    <source>
        <dbReference type="Proteomes" id="UP000028667"/>
    </source>
</evidence>
<dbReference type="SUPFAM" id="SSF47095">
    <property type="entry name" value="HMG-box"/>
    <property type="match status" value="1"/>
</dbReference>
<dbReference type="SMART" id="SM00398">
    <property type="entry name" value="HMG"/>
    <property type="match status" value="1"/>
</dbReference>
<sequence>MKSEMNKDTLKSIIEADRAALLKTIIKDINLISKDTASKFEENISKYDEIEVPSMPKKVKKKNFRKISAYLAFCKNLREKNRNSDGKLSVSVLDITRKSGDSWRKMTDADKAAWKKVADNLTEESKKNFVEEKFEIDADKIKKMDKRGLKKVASIKNIVLPVNFTTEEIRNYISKKI</sequence>
<keyword evidence="1" id="KW-0539">Nucleus</keyword>
<dbReference type="RefSeq" id="YP_009052376.1">
    <property type="nucleotide sequence ID" value="NC_024697.1"/>
</dbReference>
<dbReference type="GeneID" id="20041746"/>
<dbReference type="KEGG" id="vg:20041746"/>
<keyword evidence="1" id="KW-0238">DNA-binding</keyword>
<accession>A0A076FH77</accession>
<dbReference type="Proteomes" id="UP000028667">
    <property type="component" value="Segment"/>
</dbReference>
<reference evidence="3 4" key="1">
    <citation type="journal article" date="2014" name="Virology">
        <title>Genome of brown tide virus (AaV), the little giant of the Megaviridae, elucidates NCLDV genome expansion and host-virus coevolution.</title>
        <authorList>
            <person name="Moniruzzaman M."/>
            <person name="LeCleir G.R."/>
            <person name="Brown C.M."/>
            <person name="Gobler C.J."/>
            <person name="Bidle K.D."/>
            <person name="Wilson W.H."/>
            <person name="Wilhelm S.W."/>
        </authorList>
    </citation>
    <scope>NUCLEOTIDE SEQUENCE [LARGE SCALE GENOMIC DNA]</scope>
    <source>
        <strain evidence="3">BtV-01</strain>
    </source>
</reference>
<evidence type="ECO:0000256" key="1">
    <source>
        <dbReference type="PROSITE-ProRule" id="PRU00267"/>
    </source>
</evidence>
<evidence type="ECO:0000313" key="3">
    <source>
        <dbReference type="EMBL" id="AII17112.1"/>
    </source>
</evidence>
<dbReference type="Pfam" id="PF00505">
    <property type="entry name" value="HMG_box"/>
    <property type="match status" value="1"/>
</dbReference>
<name>A0A076FH77_9VIRU</name>
<feature type="DNA-binding region" description="HMG box" evidence="1">
    <location>
        <begin position="63"/>
        <end position="133"/>
    </location>
</feature>
<dbReference type="InterPro" id="IPR009071">
    <property type="entry name" value="HMG_box_dom"/>
</dbReference>